<organism evidence="1">
    <name type="scientific">Lygus hesperus</name>
    <name type="common">Western plant bug</name>
    <dbReference type="NCBI Taxonomy" id="30085"/>
    <lineage>
        <taxon>Eukaryota</taxon>
        <taxon>Metazoa</taxon>
        <taxon>Ecdysozoa</taxon>
        <taxon>Arthropoda</taxon>
        <taxon>Hexapoda</taxon>
        <taxon>Insecta</taxon>
        <taxon>Pterygota</taxon>
        <taxon>Neoptera</taxon>
        <taxon>Paraneoptera</taxon>
        <taxon>Hemiptera</taxon>
        <taxon>Heteroptera</taxon>
        <taxon>Panheteroptera</taxon>
        <taxon>Cimicomorpha</taxon>
        <taxon>Miridae</taxon>
        <taxon>Mirini</taxon>
        <taxon>Lygus</taxon>
    </lineage>
</organism>
<gene>
    <name evidence="1" type="ORF">CM83_64276</name>
</gene>
<evidence type="ECO:0000313" key="1">
    <source>
        <dbReference type="EMBL" id="JAG14545.1"/>
    </source>
</evidence>
<proteinExistence type="predicted"/>
<reference evidence="1" key="1">
    <citation type="journal article" date="2014" name="PLoS ONE">
        <title>Transcriptome-Based Identification of ABC Transporters in the Western Tarnished Plant Bug Lygus hesperus.</title>
        <authorList>
            <person name="Hull J.J."/>
            <person name="Chaney K."/>
            <person name="Geib S.M."/>
            <person name="Fabrick J.A."/>
            <person name="Brent C.S."/>
            <person name="Walsh D."/>
            <person name="Lavine L.C."/>
        </authorList>
    </citation>
    <scope>NUCLEOTIDE SEQUENCE</scope>
</reference>
<accession>A0A0A9XBT4</accession>
<protein>
    <submittedName>
        <fullName evidence="1">Uncharacterized protein</fullName>
    </submittedName>
</protein>
<name>A0A0A9XBT4_LYGHE</name>
<reference evidence="1" key="2">
    <citation type="submission" date="2014-07" db="EMBL/GenBank/DDBJ databases">
        <authorList>
            <person name="Hull J."/>
        </authorList>
    </citation>
    <scope>NUCLEOTIDE SEQUENCE</scope>
</reference>
<dbReference type="AlphaFoldDB" id="A0A0A9XBT4"/>
<feature type="non-terminal residue" evidence="1">
    <location>
        <position position="118"/>
    </location>
</feature>
<dbReference type="EMBL" id="GBHO01029059">
    <property type="protein sequence ID" value="JAG14545.1"/>
    <property type="molecule type" value="Transcribed_RNA"/>
</dbReference>
<sequence>MESFPPFPSNPEFASLGNKKACYRKFREVSNTKVVSTISMLNNMLGLFEQHDRLSNIVVGLRFVIAVLNRSVQSFTYTIDEWDIVASGIGLLFRRILNFMVFNNTFLSSEQNINFLNK</sequence>